<evidence type="ECO:0000259" key="1">
    <source>
        <dbReference type="Pfam" id="PF13643"/>
    </source>
</evidence>
<dbReference type="KEGG" id="abau:IX87_21355"/>
<dbReference type="Pfam" id="PF13643">
    <property type="entry name" value="DUF4145"/>
    <property type="match status" value="1"/>
</dbReference>
<sequence>MNSFVFDCPVCNVKHTTFDVKGWGNPVKGPNEELLFQLFSVCRACKMATCITATVNEAYVKSFSLNLGMRSNEENPVIPIMQKILTEQERDLRMFFSEFRFIPVIPNKALAPEHLPSDLEKIFNEASKCLAIGCFNASAAMFRLCLDIITKHIVKENESLQPTRDDKKSIHNRLTWIFNNKILNAGLEELSRCIKDDGNDGAHDGNIGKEEADDLFDFTYELLEQVYTQPERIRLATTRRLERRKS</sequence>
<proteinExistence type="predicted"/>
<accession>A0AAP1FBZ6</accession>
<evidence type="ECO:0000313" key="2">
    <source>
        <dbReference type="EMBL" id="KQE04681.1"/>
    </source>
</evidence>
<dbReference type="EMBL" id="LLGC01000166">
    <property type="protein sequence ID" value="KQE04681.1"/>
    <property type="molecule type" value="Genomic_DNA"/>
</dbReference>
<organism evidence="2 3">
    <name type="scientific">Acinetobacter baumannii</name>
    <dbReference type="NCBI Taxonomy" id="470"/>
    <lineage>
        <taxon>Bacteria</taxon>
        <taxon>Pseudomonadati</taxon>
        <taxon>Pseudomonadota</taxon>
        <taxon>Gammaproteobacteria</taxon>
        <taxon>Moraxellales</taxon>
        <taxon>Moraxellaceae</taxon>
        <taxon>Acinetobacter</taxon>
        <taxon>Acinetobacter calcoaceticus/baumannii complex</taxon>
    </lineage>
</organism>
<comment type="caution">
    <text evidence="2">The sequence shown here is derived from an EMBL/GenBank/DDBJ whole genome shotgun (WGS) entry which is preliminary data.</text>
</comment>
<protein>
    <recommendedName>
        <fullName evidence="1">DUF4145 domain-containing protein</fullName>
    </recommendedName>
</protein>
<dbReference type="AlphaFoldDB" id="A0AAP1FBZ6"/>
<gene>
    <name evidence="2" type="ORF">APD33_10840</name>
</gene>
<evidence type="ECO:0000313" key="3">
    <source>
        <dbReference type="Proteomes" id="UP000051449"/>
    </source>
</evidence>
<reference evidence="2 3" key="1">
    <citation type="submission" date="2015-10" db="EMBL/GenBank/DDBJ databases">
        <title>The utility of whole genome sequencing in characterizing Acinetobacter epidemiology and analyzing hospital outbreaks.</title>
        <authorList>
            <person name="Ozer E.A."/>
            <person name="Fitzpatrick M.A."/>
            <person name="Hauser A.R."/>
        </authorList>
    </citation>
    <scope>NUCLEOTIDE SEQUENCE [LARGE SCALE GENOMIC DNA]</scope>
    <source>
        <strain evidence="2 3">ABBL072</strain>
    </source>
</reference>
<dbReference type="KEGG" id="abk:LX00_10570"/>
<dbReference type="Proteomes" id="UP000051449">
    <property type="component" value="Unassembled WGS sequence"/>
</dbReference>
<dbReference type="InterPro" id="IPR025285">
    <property type="entry name" value="DUF4145"/>
</dbReference>
<name>A0AAP1FBZ6_ACIBA</name>
<feature type="domain" description="DUF4145" evidence="1">
    <location>
        <begin position="124"/>
        <end position="219"/>
    </location>
</feature>